<dbReference type="InterPro" id="IPR043461">
    <property type="entry name" value="LpxH-like"/>
</dbReference>
<dbReference type="Pfam" id="PF00149">
    <property type="entry name" value="Metallophos"/>
    <property type="match status" value="1"/>
</dbReference>
<dbReference type="CDD" id="cd07398">
    <property type="entry name" value="MPP_YbbF-LpxH"/>
    <property type="match status" value="1"/>
</dbReference>
<dbReference type="InterPro" id="IPR029052">
    <property type="entry name" value="Metallo-depent_PP-like"/>
</dbReference>
<dbReference type="GO" id="GO:0016020">
    <property type="term" value="C:membrane"/>
    <property type="evidence" value="ECO:0007669"/>
    <property type="project" value="GOC"/>
</dbReference>
<dbReference type="InterPro" id="IPR004843">
    <property type="entry name" value="Calcineurin-like_PHP"/>
</dbReference>
<accession>A0A1I1KF78</accession>
<dbReference type="GO" id="GO:0046872">
    <property type="term" value="F:metal ion binding"/>
    <property type="evidence" value="ECO:0007669"/>
    <property type="project" value="UniProtKB-KW"/>
</dbReference>
<keyword evidence="5" id="KW-0472">Membrane</keyword>
<evidence type="ECO:0000259" key="7">
    <source>
        <dbReference type="Pfam" id="PF00149"/>
    </source>
</evidence>
<keyword evidence="4 8" id="KW-0378">Hydrolase</keyword>
<keyword evidence="3" id="KW-0479">Metal-binding</keyword>
<evidence type="ECO:0000256" key="1">
    <source>
        <dbReference type="ARBA" id="ARBA00022475"/>
    </source>
</evidence>
<protein>
    <submittedName>
        <fullName evidence="8">UDP-2,3-diacylglucosamine hydrolase</fullName>
    </submittedName>
</protein>
<dbReference type="SUPFAM" id="SSF56300">
    <property type="entry name" value="Metallo-dependent phosphatases"/>
    <property type="match status" value="1"/>
</dbReference>
<dbReference type="GO" id="GO:0008758">
    <property type="term" value="F:UDP-2,3-diacylglucosamine hydrolase activity"/>
    <property type="evidence" value="ECO:0007669"/>
    <property type="project" value="TreeGrafter"/>
</dbReference>
<evidence type="ECO:0000256" key="4">
    <source>
        <dbReference type="ARBA" id="ARBA00022801"/>
    </source>
</evidence>
<dbReference type="RefSeq" id="WP_091512992.1">
    <property type="nucleotide sequence ID" value="NZ_FOLE01000007.1"/>
</dbReference>
<reference evidence="8 9" key="1">
    <citation type="submission" date="2016-10" db="EMBL/GenBank/DDBJ databases">
        <authorList>
            <person name="de Groot N.N."/>
        </authorList>
    </citation>
    <scope>NUCLEOTIDE SEQUENCE [LARGE SCALE GENOMIC DNA]</scope>
    <source>
        <strain evidence="8 9">DSM 6793</strain>
    </source>
</reference>
<dbReference type="PANTHER" id="PTHR34990:SF1">
    <property type="entry name" value="UDP-2,3-DIACYLGLUCOSAMINE HYDROLASE"/>
    <property type="match status" value="1"/>
</dbReference>
<keyword evidence="6" id="KW-0464">Manganese</keyword>
<evidence type="ECO:0000313" key="8">
    <source>
        <dbReference type="EMBL" id="SFC59467.1"/>
    </source>
</evidence>
<dbReference type="Gene3D" id="3.60.21.10">
    <property type="match status" value="1"/>
</dbReference>
<dbReference type="OrthoDB" id="9802481at2"/>
<keyword evidence="9" id="KW-1185">Reference proteome</keyword>
<gene>
    <name evidence="8" type="ORF">SAMN05421780_10734</name>
</gene>
<dbReference type="Proteomes" id="UP000199514">
    <property type="component" value="Unassembled WGS sequence"/>
</dbReference>
<sequence length="270" mass="31471">MIPTINQLPEGKKIFFASDFHLGSPTHEKSRRREDRIVRWLDWAAPQAAAIVLVGDIFDFWFEYKHVIPKGFIRFQGKLAQLTDAGIPVYVFTGNHDMWLFDYFPKELNIPVFRAPQTWQVGDKKLYVGHGDGLGSGDYTYKLLKIAFDSKVCQWLFSWIHPNVGMGIADAWSKSSRSHNDKKGTDEHFLGEGEWLWQYCRDFHLQNPHDYYIFGHRHLALQLPVSQHAQYINLGEWFNTYSFGKFDGKQMNLYTFSEDGKVEPLMLNQV</sequence>
<evidence type="ECO:0000256" key="3">
    <source>
        <dbReference type="ARBA" id="ARBA00022723"/>
    </source>
</evidence>
<evidence type="ECO:0000256" key="6">
    <source>
        <dbReference type="ARBA" id="ARBA00023211"/>
    </source>
</evidence>
<dbReference type="PANTHER" id="PTHR34990">
    <property type="entry name" value="UDP-2,3-DIACYLGLUCOSAMINE HYDROLASE-RELATED"/>
    <property type="match status" value="1"/>
</dbReference>
<dbReference type="GO" id="GO:0009245">
    <property type="term" value="P:lipid A biosynthetic process"/>
    <property type="evidence" value="ECO:0007669"/>
    <property type="project" value="TreeGrafter"/>
</dbReference>
<keyword evidence="2" id="KW-0997">Cell inner membrane</keyword>
<keyword evidence="1" id="KW-1003">Cell membrane</keyword>
<evidence type="ECO:0000256" key="5">
    <source>
        <dbReference type="ARBA" id="ARBA00023136"/>
    </source>
</evidence>
<organism evidence="8 9">
    <name type="scientific">Flexibacter flexilis DSM 6793</name>
    <dbReference type="NCBI Taxonomy" id="927664"/>
    <lineage>
        <taxon>Bacteria</taxon>
        <taxon>Pseudomonadati</taxon>
        <taxon>Bacteroidota</taxon>
        <taxon>Cytophagia</taxon>
        <taxon>Cytophagales</taxon>
        <taxon>Flexibacteraceae</taxon>
        <taxon>Flexibacter</taxon>
    </lineage>
</organism>
<dbReference type="AlphaFoldDB" id="A0A1I1KF78"/>
<dbReference type="STRING" id="927664.SAMN05421780_10734"/>
<evidence type="ECO:0000256" key="2">
    <source>
        <dbReference type="ARBA" id="ARBA00022519"/>
    </source>
</evidence>
<name>A0A1I1KF78_9BACT</name>
<feature type="domain" description="Calcineurin-like phosphoesterase" evidence="7">
    <location>
        <begin position="13"/>
        <end position="218"/>
    </location>
</feature>
<proteinExistence type="predicted"/>
<dbReference type="EMBL" id="FOLE01000007">
    <property type="protein sequence ID" value="SFC59467.1"/>
    <property type="molecule type" value="Genomic_DNA"/>
</dbReference>
<evidence type="ECO:0000313" key="9">
    <source>
        <dbReference type="Proteomes" id="UP000199514"/>
    </source>
</evidence>